<keyword evidence="3" id="KW-0238">DNA-binding</keyword>
<evidence type="ECO:0000256" key="4">
    <source>
        <dbReference type="ARBA" id="ARBA00023163"/>
    </source>
</evidence>
<protein>
    <recommendedName>
        <fullName evidence="7">BHLH domain-containing protein</fullName>
    </recommendedName>
</protein>
<feature type="compositionally biased region" description="Polar residues" evidence="6">
    <location>
        <begin position="42"/>
        <end position="60"/>
    </location>
</feature>
<evidence type="ECO:0000313" key="9">
    <source>
        <dbReference type="Proteomes" id="UP000717515"/>
    </source>
</evidence>
<feature type="compositionally biased region" description="Low complexity" evidence="6">
    <location>
        <begin position="132"/>
        <end position="148"/>
    </location>
</feature>
<dbReference type="GO" id="GO:0000978">
    <property type="term" value="F:RNA polymerase II cis-regulatory region sequence-specific DNA binding"/>
    <property type="evidence" value="ECO:0007669"/>
    <property type="project" value="TreeGrafter"/>
</dbReference>
<keyword evidence="4" id="KW-0804">Transcription</keyword>
<dbReference type="PROSITE" id="PS50888">
    <property type="entry name" value="BHLH"/>
    <property type="match status" value="1"/>
</dbReference>
<dbReference type="GO" id="GO:0046983">
    <property type="term" value="F:protein dimerization activity"/>
    <property type="evidence" value="ECO:0007669"/>
    <property type="project" value="InterPro"/>
</dbReference>
<evidence type="ECO:0000256" key="5">
    <source>
        <dbReference type="ARBA" id="ARBA00023242"/>
    </source>
</evidence>
<proteinExistence type="predicted"/>
<dbReference type="GO" id="GO:0005634">
    <property type="term" value="C:nucleus"/>
    <property type="evidence" value="ECO:0007669"/>
    <property type="project" value="UniProtKB-SubCell"/>
</dbReference>
<evidence type="ECO:0000256" key="1">
    <source>
        <dbReference type="ARBA" id="ARBA00004123"/>
    </source>
</evidence>
<dbReference type="SMART" id="SM00353">
    <property type="entry name" value="HLH"/>
    <property type="match status" value="1"/>
</dbReference>
<evidence type="ECO:0000313" key="8">
    <source>
        <dbReference type="EMBL" id="KAG9326860.1"/>
    </source>
</evidence>
<keyword evidence="5" id="KW-0539">Nucleus</keyword>
<dbReference type="InterPro" id="IPR011598">
    <property type="entry name" value="bHLH_dom"/>
</dbReference>
<dbReference type="GO" id="GO:0000981">
    <property type="term" value="F:DNA-binding transcription factor activity, RNA polymerase II-specific"/>
    <property type="evidence" value="ECO:0007669"/>
    <property type="project" value="TreeGrafter"/>
</dbReference>
<keyword evidence="2" id="KW-0805">Transcription regulation</keyword>
<reference evidence="8" key="1">
    <citation type="submission" date="2021-07" db="EMBL/GenBank/DDBJ databases">
        <title>Draft genome of Mortierella alpina, strain LL118, isolated from an aspen leaf litter sample.</title>
        <authorList>
            <person name="Yang S."/>
            <person name="Vinatzer B.A."/>
        </authorList>
    </citation>
    <scope>NUCLEOTIDE SEQUENCE</scope>
    <source>
        <strain evidence="8">LL118</strain>
    </source>
</reference>
<evidence type="ECO:0000256" key="2">
    <source>
        <dbReference type="ARBA" id="ARBA00023015"/>
    </source>
</evidence>
<feature type="region of interest" description="Disordered" evidence="6">
    <location>
        <begin position="19"/>
        <end position="65"/>
    </location>
</feature>
<gene>
    <name evidence="8" type="ORF">KVV02_001384</name>
</gene>
<comment type="subcellular location">
    <subcellularLocation>
        <location evidence="1">Nucleus</location>
    </subcellularLocation>
</comment>
<feature type="domain" description="BHLH" evidence="7">
    <location>
        <begin position="326"/>
        <end position="380"/>
    </location>
</feature>
<dbReference type="SUPFAM" id="SSF47459">
    <property type="entry name" value="HLH, helix-loop-helix DNA-binding domain"/>
    <property type="match status" value="1"/>
</dbReference>
<dbReference type="Gene3D" id="4.10.280.10">
    <property type="entry name" value="Helix-loop-helix DNA-binding domain"/>
    <property type="match status" value="1"/>
</dbReference>
<feature type="region of interest" description="Disordered" evidence="6">
    <location>
        <begin position="124"/>
        <end position="154"/>
    </location>
</feature>
<dbReference type="CDD" id="cd11387">
    <property type="entry name" value="bHLHzip_USF_MITF"/>
    <property type="match status" value="1"/>
</dbReference>
<dbReference type="PANTHER" id="PTHR45776">
    <property type="entry name" value="MIP04163P"/>
    <property type="match status" value="1"/>
</dbReference>
<evidence type="ECO:0000259" key="7">
    <source>
        <dbReference type="PROSITE" id="PS50888"/>
    </source>
</evidence>
<feature type="region of interest" description="Disordered" evidence="6">
    <location>
        <begin position="400"/>
        <end position="424"/>
    </location>
</feature>
<dbReference type="EMBL" id="JAIFTL010000012">
    <property type="protein sequence ID" value="KAG9326860.1"/>
    <property type="molecule type" value="Genomic_DNA"/>
</dbReference>
<organism evidence="8 9">
    <name type="scientific">Mortierella alpina</name>
    <name type="common">Oleaginous fungus</name>
    <name type="synonym">Mortierella renispora</name>
    <dbReference type="NCBI Taxonomy" id="64518"/>
    <lineage>
        <taxon>Eukaryota</taxon>
        <taxon>Fungi</taxon>
        <taxon>Fungi incertae sedis</taxon>
        <taxon>Mucoromycota</taxon>
        <taxon>Mortierellomycotina</taxon>
        <taxon>Mortierellomycetes</taxon>
        <taxon>Mortierellales</taxon>
        <taxon>Mortierellaceae</taxon>
        <taxon>Mortierella</taxon>
    </lineage>
</organism>
<dbReference type="AlphaFoldDB" id="A0A9P8D236"/>
<evidence type="ECO:0000256" key="6">
    <source>
        <dbReference type="SAM" id="MobiDB-lite"/>
    </source>
</evidence>
<name>A0A9P8D236_MORAP</name>
<accession>A0A9P8D236</accession>
<comment type="caution">
    <text evidence="8">The sequence shown here is derived from an EMBL/GenBank/DDBJ whole genome shotgun (WGS) entry which is preliminary data.</text>
</comment>
<sequence>MFGQQMPQTQPKLQFPTNYHIQQQQQQQQQPTHPMAMPMPFPNNQGQLNNNAGTPNNSFAGTIDPGLLQMSMNRMDMSQLQNMGSLFPQTGGTSLANNQALLGRGGHGNNASIKKETASPDYLASEMDFGEPGNMLSPGSSSPLNSPMNDFDGSDDFSTPNAAGSFAKPAPLSIHPGSYGESPGTGSLYSPGIESDFFPEGDFSLPKSTRPLDVKIGRMHPNSLPNNIFHSMSMPVQRSDWFGAGDGHSVGSFENPSGLHFPTGEMTMMDSLFEDGSEPKYSDPRPLDLTWERPFGCIVGKALDTIGLGLCLGNNRAVIMNEKRRRRRESHNAVERRRRDNINEKIQELSTLLPDCYVDAANKPNKGVILRKSVDYIRHLQQLVASQTNRNQELEAQLQGKTLSTSTDSGTGEMGGSGPQLQQGFGMMRIVPGASGDAQN</sequence>
<feature type="compositionally biased region" description="Polar residues" evidence="6">
    <location>
        <begin position="400"/>
        <end position="410"/>
    </location>
</feature>
<dbReference type="InterPro" id="IPR036638">
    <property type="entry name" value="HLH_DNA-bd_sf"/>
</dbReference>
<evidence type="ECO:0000256" key="3">
    <source>
        <dbReference type="ARBA" id="ARBA00023125"/>
    </source>
</evidence>
<dbReference type="PANTHER" id="PTHR45776:SF2">
    <property type="entry name" value="MIP04163P"/>
    <property type="match status" value="1"/>
</dbReference>
<dbReference type="Proteomes" id="UP000717515">
    <property type="component" value="Unassembled WGS sequence"/>
</dbReference>
<dbReference type="Pfam" id="PF00010">
    <property type="entry name" value="HLH"/>
    <property type="match status" value="1"/>
</dbReference>